<dbReference type="Proteomes" id="UP000269396">
    <property type="component" value="Unassembled WGS sequence"/>
</dbReference>
<accession>A0A183PJT5</accession>
<keyword evidence="2" id="KW-1185">Reference proteome</keyword>
<evidence type="ECO:0000313" key="2">
    <source>
        <dbReference type="Proteomes" id="UP000269396"/>
    </source>
</evidence>
<gene>
    <name evidence="1" type="ORF">SMTD_LOCUS14621</name>
</gene>
<dbReference type="PANTHER" id="PTHR21301:SF10">
    <property type="entry name" value="REVERSE TRANSCRIPTASE DOMAIN-CONTAINING PROTEIN"/>
    <property type="match status" value="1"/>
</dbReference>
<organism evidence="1 2">
    <name type="scientific">Schistosoma mattheei</name>
    <dbReference type="NCBI Taxonomy" id="31246"/>
    <lineage>
        <taxon>Eukaryota</taxon>
        <taxon>Metazoa</taxon>
        <taxon>Spiralia</taxon>
        <taxon>Lophotrochozoa</taxon>
        <taxon>Platyhelminthes</taxon>
        <taxon>Trematoda</taxon>
        <taxon>Digenea</taxon>
        <taxon>Strigeidida</taxon>
        <taxon>Schistosomatoidea</taxon>
        <taxon>Schistosomatidae</taxon>
        <taxon>Schistosoma</taxon>
    </lineage>
</organism>
<name>A0A183PJT5_9TREM</name>
<reference evidence="1 2" key="1">
    <citation type="submission" date="2018-11" db="EMBL/GenBank/DDBJ databases">
        <authorList>
            <consortium name="Pathogen Informatics"/>
        </authorList>
    </citation>
    <scope>NUCLEOTIDE SEQUENCE [LARGE SCALE GENOMIC DNA]</scope>
    <source>
        <strain>Denwood</strain>
        <strain evidence="2">Zambia</strain>
    </source>
</reference>
<evidence type="ECO:0000313" key="1">
    <source>
        <dbReference type="EMBL" id="VDP66359.1"/>
    </source>
</evidence>
<proteinExistence type="predicted"/>
<protein>
    <submittedName>
        <fullName evidence="1">Uncharacterized protein</fullName>
    </submittedName>
</protein>
<sequence>MLPPNVYTNLHVSAKAVTLVEQIKEATSDSKQTGEAIGLQVSPIVTNLFIHSLETRAISKYPLPPTIWLMYVDDTFVIIKRDGLDELFINVNSLSDKIKFIKDLEPAEHRLPFLDRWVERECEISKLRVRTGSSQQSDSDQEFDNQNLKKIVTEPSDNETEMNLFVSTLMMNNYPRDFIKRLIKKEDREDKKRDKHKGWVNTVVVPYRKGISKEIRRILTLPNIRLFFRTNHTLRSEMPILRTRRKHDFNHALNSTME</sequence>
<dbReference type="EMBL" id="UZAL01034850">
    <property type="protein sequence ID" value="VDP66359.1"/>
    <property type="molecule type" value="Genomic_DNA"/>
</dbReference>
<dbReference type="PANTHER" id="PTHR21301">
    <property type="entry name" value="REVERSE TRANSCRIPTASE"/>
    <property type="match status" value="1"/>
</dbReference>
<dbReference type="AlphaFoldDB" id="A0A183PJT5"/>